<dbReference type="Proteomes" id="UP000799118">
    <property type="component" value="Unassembled WGS sequence"/>
</dbReference>
<evidence type="ECO:0000313" key="2">
    <source>
        <dbReference type="Proteomes" id="UP000799118"/>
    </source>
</evidence>
<proteinExistence type="predicted"/>
<dbReference type="EMBL" id="ML769406">
    <property type="protein sequence ID" value="KAE9405867.1"/>
    <property type="molecule type" value="Genomic_DNA"/>
</dbReference>
<name>A0A6A4I9W7_9AGAR</name>
<dbReference type="OrthoDB" id="1862401at2759"/>
<keyword evidence="2" id="KW-1185">Reference proteome</keyword>
<sequence length="94" mass="10493">MMLNGRIVPWSASGTTLVNGLQYFDFAEDASFGCPGRVQAYYSTCYSRYLTLTKPNPIKLAGGLWERNVDDVAVAIPVPHDIYEEAERVGYELI</sequence>
<dbReference type="AlphaFoldDB" id="A0A6A4I9W7"/>
<gene>
    <name evidence="1" type="ORF">BT96DRAFT_1015344</name>
</gene>
<organism evidence="1 2">
    <name type="scientific">Gymnopus androsaceus JB14</name>
    <dbReference type="NCBI Taxonomy" id="1447944"/>
    <lineage>
        <taxon>Eukaryota</taxon>
        <taxon>Fungi</taxon>
        <taxon>Dikarya</taxon>
        <taxon>Basidiomycota</taxon>
        <taxon>Agaricomycotina</taxon>
        <taxon>Agaricomycetes</taxon>
        <taxon>Agaricomycetidae</taxon>
        <taxon>Agaricales</taxon>
        <taxon>Marasmiineae</taxon>
        <taxon>Omphalotaceae</taxon>
        <taxon>Gymnopus</taxon>
    </lineage>
</organism>
<accession>A0A6A4I9W7</accession>
<evidence type="ECO:0000313" key="1">
    <source>
        <dbReference type="EMBL" id="KAE9405867.1"/>
    </source>
</evidence>
<reference evidence="1" key="1">
    <citation type="journal article" date="2019" name="Environ. Microbiol.">
        <title>Fungal ecological strategies reflected in gene transcription - a case study of two litter decomposers.</title>
        <authorList>
            <person name="Barbi F."/>
            <person name="Kohler A."/>
            <person name="Barry K."/>
            <person name="Baskaran P."/>
            <person name="Daum C."/>
            <person name="Fauchery L."/>
            <person name="Ihrmark K."/>
            <person name="Kuo A."/>
            <person name="LaButti K."/>
            <person name="Lipzen A."/>
            <person name="Morin E."/>
            <person name="Grigoriev I.V."/>
            <person name="Henrissat B."/>
            <person name="Lindahl B."/>
            <person name="Martin F."/>
        </authorList>
    </citation>
    <scope>NUCLEOTIDE SEQUENCE</scope>
    <source>
        <strain evidence="1">JB14</strain>
    </source>
</reference>
<protein>
    <submittedName>
        <fullName evidence="1">Uncharacterized protein</fullName>
    </submittedName>
</protein>